<dbReference type="Gene3D" id="3.30.450.20">
    <property type="entry name" value="PAS domain"/>
    <property type="match status" value="3"/>
</dbReference>
<dbReference type="SMART" id="SM00091">
    <property type="entry name" value="PAS"/>
    <property type="match status" value="3"/>
</dbReference>
<dbReference type="CDD" id="cd00130">
    <property type="entry name" value="PAS"/>
    <property type="match status" value="1"/>
</dbReference>
<organism evidence="3 4">
    <name type="scientific">Hymenobacter monticola</name>
    <dbReference type="NCBI Taxonomy" id="1705399"/>
    <lineage>
        <taxon>Bacteria</taxon>
        <taxon>Pseudomonadati</taxon>
        <taxon>Bacteroidota</taxon>
        <taxon>Cytophagia</taxon>
        <taxon>Cytophagales</taxon>
        <taxon>Hymenobacteraceae</taxon>
        <taxon>Hymenobacter</taxon>
    </lineage>
</organism>
<dbReference type="InterPro" id="IPR035965">
    <property type="entry name" value="PAS-like_dom_sf"/>
</dbReference>
<dbReference type="SUPFAM" id="SSF55785">
    <property type="entry name" value="PYP-like sensor domain (PAS domain)"/>
    <property type="match status" value="3"/>
</dbReference>
<protein>
    <submittedName>
        <fullName evidence="3">PAS domain-containing protein</fullName>
    </submittedName>
</protein>
<dbReference type="InterPro" id="IPR013656">
    <property type="entry name" value="PAS_4"/>
</dbReference>
<dbReference type="InterPro" id="IPR000014">
    <property type="entry name" value="PAS"/>
</dbReference>
<dbReference type="InterPro" id="IPR000700">
    <property type="entry name" value="PAS-assoc_C"/>
</dbReference>
<feature type="domain" description="PAC" evidence="2">
    <location>
        <begin position="424"/>
        <end position="479"/>
    </location>
</feature>
<evidence type="ECO:0000259" key="2">
    <source>
        <dbReference type="PROSITE" id="PS50113"/>
    </source>
</evidence>
<feature type="coiled-coil region" evidence="1">
    <location>
        <begin position="279"/>
        <end position="349"/>
    </location>
</feature>
<dbReference type="RefSeq" id="WP_243518242.1">
    <property type="nucleotide sequence ID" value="NZ_CP094534.1"/>
</dbReference>
<gene>
    <name evidence="3" type="ORF">MTP16_08615</name>
</gene>
<dbReference type="EMBL" id="CP094534">
    <property type="protein sequence ID" value="UOE35699.1"/>
    <property type="molecule type" value="Genomic_DNA"/>
</dbReference>
<dbReference type="Proteomes" id="UP000831390">
    <property type="component" value="Chromosome"/>
</dbReference>
<evidence type="ECO:0000313" key="3">
    <source>
        <dbReference type="EMBL" id="UOE35699.1"/>
    </source>
</evidence>
<evidence type="ECO:0000256" key="1">
    <source>
        <dbReference type="SAM" id="Coils"/>
    </source>
</evidence>
<dbReference type="PANTHER" id="PTHR44757">
    <property type="entry name" value="DIGUANYLATE CYCLASE DGCP"/>
    <property type="match status" value="1"/>
</dbReference>
<evidence type="ECO:0000313" key="4">
    <source>
        <dbReference type="Proteomes" id="UP000831390"/>
    </source>
</evidence>
<keyword evidence="4" id="KW-1185">Reference proteome</keyword>
<dbReference type="InterPro" id="IPR052155">
    <property type="entry name" value="Biofilm_reg_signaling"/>
</dbReference>
<dbReference type="PANTHER" id="PTHR44757:SF2">
    <property type="entry name" value="BIOFILM ARCHITECTURE MAINTENANCE PROTEIN MBAA"/>
    <property type="match status" value="1"/>
</dbReference>
<feature type="domain" description="PAC" evidence="2">
    <location>
        <begin position="235"/>
        <end position="288"/>
    </location>
</feature>
<dbReference type="NCBIfam" id="TIGR00229">
    <property type="entry name" value="sensory_box"/>
    <property type="match status" value="1"/>
</dbReference>
<sequence>MPAPASDLLSVFSALPSACVLLSPDFVIEAASDSFVAVTGTPRANMLGRHRSDVFPDNPNDPTAHSVADVQAALERVLATGQPNELPAQRYALPDPEHPGQFVEHYWQARNTPVLDEQGRVTHLIQTVVNITAETEAAARLHDAQVREQAAREAADWQRSELSRIFEQAPVAIATYRGSSYTIEFANPLVCELWGRNQADIIGKGLFEALPEVAGMGYEELLDGVMATGEPYVAHGMEAQHDRNGQRETVYWDFVYVPLYEDNGSIYGAMVVATEVTEQVQARQKIQELNTQLAAVNQALQESNAELLTNQEEVLKVQQLLEGNVAERTKQLQSALAEAEQHRINAAQQQLLLSQILGQTPAGIATLTGPEHRFSFMNEHYQDLSGNRARVGLTAAEVFPEALEQGFIKLLDQVYATGEPFQGRDMPVQLTHPTTGQQSSHYIDFSYQPLRNEQGQTLGILAFIVEVTDRTLTRQQAETQQGQPRDGQDAA</sequence>
<keyword evidence="1" id="KW-0175">Coiled coil</keyword>
<reference evidence="3 4" key="1">
    <citation type="submission" date="2022-03" db="EMBL/GenBank/DDBJ databases">
        <title>Hymenobactersp. isolated from the air.</title>
        <authorList>
            <person name="Won M."/>
            <person name="Kwon S.-W."/>
        </authorList>
    </citation>
    <scope>NUCLEOTIDE SEQUENCE [LARGE SCALE GENOMIC DNA]</scope>
    <source>
        <strain evidence="3 4">KACC 22596</strain>
    </source>
</reference>
<accession>A0ABY4BAB0</accession>
<dbReference type="PROSITE" id="PS50113">
    <property type="entry name" value="PAC"/>
    <property type="match status" value="2"/>
</dbReference>
<dbReference type="Pfam" id="PF08448">
    <property type="entry name" value="PAS_4"/>
    <property type="match status" value="3"/>
</dbReference>
<name>A0ABY4BAB0_9BACT</name>
<proteinExistence type="predicted"/>